<reference evidence="2" key="1">
    <citation type="journal article" date="2006" name="PLoS Biol.">
        <title>Macronuclear genome sequence of the ciliate Tetrahymena thermophila, a model eukaryote.</title>
        <authorList>
            <person name="Eisen J.A."/>
            <person name="Coyne R.S."/>
            <person name="Wu M."/>
            <person name="Wu D."/>
            <person name="Thiagarajan M."/>
            <person name="Wortman J.R."/>
            <person name="Badger J.H."/>
            <person name="Ren Q."/>
            <person name="Amedeo P."/>
            <person name="Jones K.M."/>
            <person name="Tallon L.J."/>
            <person name="Delcher A.L."/>
            <person name="Salzberg S.L."/>
            <person name="Silva J.C."/>
            <person name="Haas B.J."/>
            <person name="Majoros W.H."/>
            <person name="Farzad M."/>
            <person name="Carlton J.M."/>
            <person name="Smith R.K. Jr."/>
            <person name="Garg J."/>
            <person name="Pearlman R.E."/>
            <person name="Karrer K.M."/>
            <person name="Sun L."/>
            <person name="Manning G."/>
            <person name="Elde N.C."/>
            <person name="Turkewitz A.P."/>
            <person name="Asai D.J."/>
            <person name="Wilkes D.E."/>
            <person name="Wang Y."/>
            <person name="Cai H."/>
            <person name="Collins K."/>
            <person name="Stewart B.A."/>
            <person name="Lee S.R."/>
            <person name="Wilamowska K."/>
            <person name="Weinberg Z."/>
            <person name="Ruzzo W.L."/>
            <person name="Wloga D."/>
            <person name="Gaertig J."/>
            <person name="Frankel J."/>
            <person name="Tsao C.-C."/>
            <person name="Gorovsky M.A."/>
            <person name="Keeling P.J."/>
            <person name="Waller R.F."/>
            <person name="Patron N.J."/>
            <person name="Cherry J.M."/>
            <person name="Stover N.A."/>
            <person name="Krieger C.J."/>
            <person name="del Toro C."/>
            <person name="Ryder H.F."/>
            <person name="Williamson S.C."/>
            <person name="Barbeau R.A."/>
            <person name="Hamilton E.P."/>
            <person name="Orias E."/>
        </authorList>
    </citation>
    <scope>NUCLEOTIDE SEQUENCE [LARGE SCALE GENOMIC DNA]</scope>
    <source>
        <strain evidence="2">SB210</strain>
    </source>
</reference>
<dbReference type="KEGG" id="tet:TTHERM_00525130"/>
<dbReference type="OrthoDB" id="305484at2759"/>
<gene>
    <name evidence="1" type="ORF">TTHERM_00525130</name>
</gene>
<name>I7MB72_TETTS</name>
<dbReference type="EMBL" id="GG662209">
    <property type="protein sequence ID" value="EAS07781.2"/>
    <property type="molecule type" value="Genomic_DNA"/>
</dbReference>
<proteinExistence type="evidence at protein level"/>
<protein>
    <submittedName>
        <fullName evidence="1">Uncharacterized protein</fullName>
    </submittedName>
</protein>
<reference evidence="3" key="2">
    <citation type="submission" date="2023-11" db="PDB data bank">
        <title>48-nm doublet microtubule from the proximal region of Tetrahymena thermophila strain K40R.</title>
        <authorList>
            <person name="Bui K.H."/>
        </authorList>
    </citation>
    <scope>STRUCTURE BY ELECTRON MICROSCOPY (4.30 ANGSTROMS)</scope>
</reference>
<sequence>MQSTITSTTSLTPQQILNQIIKPEYIKYYSDWIHTANEKEARGLQLLGAIYKHKGSKKFRAKPPSVQLQQLHAQQEFDFQKAEEMYRKSQITSSYGQEFGYLQKDLKPTQNVFKYKKCSDLPFAKPLSDLAKLFIDNWIELNDELEFQELVLACLRSLHSRCIAQEVPKTEMKTKYEWKEDWNLSKPIRIDKAGSDLKAYKTNYNAIFKQRLKQEHINEQLKQLDNSDFAKQLKIFKPFKIN</sequence>
<dbReference type="Proteomes" id="UP000009168">
    <property type="component" value="Unassembled WGS sequence"/>
</dbReference>
<dbReference type="EMDB" id="EMD-42949"/>
<dbReference type="AlphaFoldDB" id="I7MB72"/>
<evidence type="ECO:0000313" key="1">
    <source>
        <dbReference type="EMBL" id="EAS07781.2"/>
    </source>
</evidence>
<dbReference type="OMA" id="TENQMCY"/>
<evidence type="ECO:0000313" key="2">
    <source>
        <dbReference type="Proteomes" id="UP000009168"/>
    </source>
</evidence>
<dbReference type="GeneID" id="7827600"/>
<evidence type="ECO:0007829" key="3">
    <source>
        <dbReference type="PDB" id="8V3L"/>
    </source>
</evidence>
<organism evidence="1 2">
    <name type="scientific">Tetrahymena thermophila (strain SB210)</name>
    <dbReference type="NCBI Taxonomy" id="312017"/>
    <lineage>
        <taxon>Eukaryota</taxon>
        <taxon>Sar</taxon>
        <taxon>Alveolata</taxon>
        <taxon>Ciliophora</taxon>
        <taxon>Intramacronucleata</taxon>
        <taxon>Oligohymenophorea</taxon>
        <taxon>Hymenostomatida</taxon>
        <taxon>Tetrahymenina</taxon>
        <taxon>Tetrahymenidae</taxon>
        <taxon>Tetrahymena</taxon>
    </lineage>
</organism>
<keyword evidence="2" id="KW-1185">Reference proteome</keyword>
<accession>I7MB72</accession>
<keyword evidence="3" id="KW-0002">3D-structure</keyword>
<dbReference type="InParanoid" id="I7MB72"/>
<dbReference type="PDB" id="8V3L">
    <property type="method" value="EM"/>
    <property type="resolution" value="4.30 A"/>
    <property type="chains" value="A1=1-242"/>
</dbReference>
<dbReference type="HOGENOM" id="CLU_1149186_0_0_1"/>
<dbReference type="RefSeq" id="XP_001028023.2">
    <property type="nucleotide sequence ID" value="XM_001028023.3"/>
</dbReference>
<dbReference type="SMR" id="I7MB72"/>
<dbReference type="eggNOG" id="ENOG502SHFQ">
    <property type="taxonomic scope" value="Eukaryota"/>
</dbReference>